<organism evidence="2 3">
    <name type="scientific">Almyronema epifaneia S1</name>
    <dbReference type="NCBI Taxonomy" id="2991925"/>
    <lineage>
        <taxon>Bacteria</taxon>
        <taxon>Bacillati</taxon>
        <taxon>Cyanobacteriota</taxon>
        <taxon>Cyanophyceae</taxon>
        <taxon>Nodosilineales</taxon>
        <taxon>Nodosilineaceae</taxon>
        <taxon>Almyronema</taxon>
        <taxon>Almyronema epifaneia</taxon>
    </lineage>
</organism>
<sequence length="138" mass="15326">MCFFSQGLHTRLRQIAAIGLLQLMVWLGSAIAYPAIAVDLQPATNPTTHPFSPESVETKDLDQAAEAVDRASEGVYQGLETTKQIKGKTELRNQKIEEGRDTASKKLKDLADKARSVDDADELTVPEQRVLRQYQKTN</sequence>
<feature type="compositionally biased region" description="Basic and acidic residues" evidence="1">
    <location>
        <begin position="90"/>
        <end position="118"/>
    </location>
</feature>
<feature type="region of interest" description="Disordered" evidence="1">
    <location>
        <begin position="90"/>
        <end position="121"/>
    </location>
</feature>
<evidence type="ECO:0000256" key="1">
    <source>
        <dbReference type="SAM" id="MobiDB-lite"/>
    </source>
</evidence>
<name>A0ABW6IK30_9CYAN</name>
<dbReference type="EMBL" id="JBHZOL010000089">
    <property type="protein sequence ID" value="MFE4107694.1"/>
    <property type="molecule type" value="Genomic_DNA"/>
</dbReference>
<feature type="region of interest" description="Disordered" evidence="1">
    <location>
        <begin position="45"/>
        <end position="64"/>
    </location>
</feature>
<dbReference type="Proteomes" id="UP001600165">
    <property type="component" value="Unassembled WGS sequence"/>
</dbReference>
<evidence type="ECO:0008006" key="4">
    <source>
        <dbReference type="Google" id="ProtNLM"/>
    </source>
</evidence>
<reference evidence="2 3" key="1">
    <citation type="submission" date="2024-10" db="EMBL/GenBank/DDBJ databases">
        <authorList>
            <person name="Ratan Roy A."/>
            <person name="Morales Sandoval P.H."/>
            <person name="De Los Santos Villalobos S."/>
            <person name="Chakraborty S."/>
            <person name="Mukherjee J."/>
        </authorList>
    </citation>
    <scope>NUCLEOTIDE SEQUENCE [LARGE SCALE GENOMIC DNA]</scope>
    <source>
        <strain evidence="2 3">S1</strain>
    </source>
</reference>
<proteinExistence type="predicted"/>
<comment type="caution">
    <text evidence="2">The sequence shown here is derived from an EMBL/GenBank/DDBJ whole genome shotgun (WGS) entry which is preliminary data.</text>
</comment>
<gene>
    <name evidence="2" type="ORF">ACFVKH_15480</name>
</gene>
<protein>
    <recommendedName>
        <fullName evidence="4">Low temperature-induced protein</fullName>
    </recommendedName>
</protein>
<accession>A0ABW6IK30</accession>
<evidence type="ECO:0000313" key="3">
    <source>
        <dbReference type="Proteomes" id="UP001600165"/>
    </source>
</evidence>
<dbReference type="RefSeq" id="WP_377966660.1">
    <property type="nucleotide sequence ID" value="NZ_JBHZOL010000089.1"/>
</dbReference>
<evidence type="ECO:0000313" key="2">
    <source>
        <dbReference type="EMBL" id="MFE4107694.1"/>
    </source>
</evidence>
<keyword evidence="3" id="KW-1185">Reference proteome</keyword>